<evidence type="ECO:0000256" key="2">
    <source>
        <dbReference type="ARBA" id="ARBA00023125"/>
    </source>
</evidence>
<feature type="domain" description="MULE transposase" evidence="6">
    <location>
        <begin position="252"/>
        <end position="347"/>
    </location>
</feature>
<dbReference type="AlphaFoldDB" id="A0AAW2T389"/>
<dbReference type="PROSITE" id="PS01007">
    <property type="entry name" value="TRANSPOSASE_MUTATOR"/>
    <property type="match status" value="1"/>
</dbReference>
<keyword evidence="1" id="KW-0815">Transposition</keyword>
<dbReference type="EMBL" id="JACGWJ010000009">
    <property type="protein sequence ID" value="KAL0398914.1"/>
    <property type="molecule type" value="Genomic_DNA"/>
</dbReference>
<evidence type="ECO:0000259" key="5">
    <source>
        <dbReference type="Pfam" id="PF03108"/>
    </source>
</evidence>
<feature type="region of interest" description="Disordered" evidence="4">
    <location>
        <begin position="1"/>
        <end position="28"/>
    </location>
</feature>
<feature type="domain" description="Transposase MuDR plant" evidence="5">
    <location>
        <begin position="57"/>
        <end position="120"/>
    </location>
</feature>
<dbReference type="PANTHER" id="PTHR31973">
    <property type="entry name" value="POLYPROTEIN, PUTATIVE-RELATED"/>
    <property type="match status" value="1"/>
</dbReference>
<dbReference type="Pfam" id="PF03108">
    <property type="entry name" value="DBD_Tnp_Mut"/>
    <property type="match status" value="1"/>
</dbReference>
<evidence type="ECO:0000313" key="7">
    <source>
        <dbReference type="EMBL" id="KAL0398914.1"/>
    </source>
</evidence>
<dbReference type="GO" id="GO:0006313">
    <property type="term" value="P:DNA transposition"/>
    <property type="evidence" value="ECO:0007669"/>
    <property type="project" value="InterPro"/>
</dbReference>
<dbReference type="InterPro" id="IPR018289">
    <property type="entry name" value="MULE_transposase_dom"/>
</dbReference>
<dbReference type="GO" id="GO:0003677">
    <property type="term" value="F:DNA binding"/>
    <property type="evidence" value="ECO:0007669"/>
    <property type="project" value="UniProtKB-KW"/>
</dbReference>
<keyword evidence="3" id="KW-0233">DNA recombination</keyword>
<evidence type="ECO:0000259" key="6">
    <source>
        <dbReference type="Pfam" id="PF10551"/>
    </source>
</evidence>
<reference evidence="7" key="2">
    <citation type="journal article" date="2024" name="Plant">
        <title>Genomic evolution and insights into agronomic trait innovations of Sesamum species.</title>
        <authorList>
            <person name="Miao H."/>
            <person name="Wang L."/>
            <person name="Qu L."/>
            <person name="Liu H."/>
            <person name="Sun Y."/>
            <person name="Le M."/>
            <person name="Wang Q."/>
            <person name="Wei S."/>
            <person name="Zheng Y."/>
            <person name="Lin W."/>
            <person name="Duan Y."/>
            <person name="Cao H."/>
            <person name="Xiong S."/>
            <person name="Wang X."/>
            <person name="Wei L."/>
            <person name="Li C."/>
            <person name="Ma Q."/>
            <person name="Ju M."/>
            <person name="Zhao R."/>
            <person name="Li G."/>
            <person name="Mu C."/>
            <person name="Tian Q."/>
            <person name="Mei H."/>
            <person name="Zhang T."/>
            <person name="Gao T."/>
            <person name="Zhang H."/>
        </authorList>
    </citation>
    <scope>NUCLEOTIDE SEQUENCE</scope>
    <source>
        <strain evidence="7">G02</strain>
    </source>
</reference>
<evidence type="ECO:0000256" key="4">
    <source>
        <dbReference type="SAM" id="MobiDB-lite"/>
    </source>
</evidence>
<dbReference type="GO" id="GO:0004803">
    <property type="term" value="F:transposase activity"/>
    <property type="evidence" value="ECO:0007669"/>
    <property type="project" value="InterPro"/>
</dbReference>
<keyword evidence="2" id="KW-0238">DNA-binding</keyword>
<dbReference type="PANTHER" id="PTHR31973:SF191">
    <property type="entry name" value="OS05G0489400 PROTEIN"/>
    <property type="match status" value="1"/>
</dbReference>
<dbReference type="InterPro" id="IPR004332">
    <property type="entry name" value="Transposase_MuDR"/>
</dbReference>
<accession>A0AAW2T389</accession>
<reference evidence="7" key="1">
    <citation type="submission" date="2020-06" db="EMBL/GenBank/DDBJ databases">
        <authorList>
            <person name="Li T."/>
            <person name="Hu X."/>
            <person name="Zhang T."/>
            <person name="Song X."/>
            <person name="Zhang H."/>
            <person name="Dai N."/>
            <person name="Sheng W."/>
            <person name="Hou X."/>
            <person name="Wei L."/>
        </authorList>
    </citation>
    <scope>NUCLEOTIDE SEQUENCE</scope>
    <source>
        <strain evidence="7">G02</strain>
        <tissue evidence="7">Leaf</tissue>
    </source>
</reference>
<comment type="caution">
    <text evidence="7">The sequence shown here is derived from an EMBL/GenBank/DDBJ whole genome shotgun (WGS) entry which is preliminary data.</text>
</comment>
<proteinExistence type="predicted"/>
<organism evidence="7">
    <name type="scientific">Sesamum radiatum</name>
    <name type="common">Black benniseed</name>
    <dbReference type="NCBI Taxonomy" id="300843"/>
    <lineage>
        <taxon>Eukaryota</taxon>
        <taxon>Viridiplantae</taxon>
        <taxon>Streptophyta</taxon>
        <taxon>Embryophyta</taxon>
        <taxon>Tracheophyta</taxon>
        <taxon>Spermatophyta</taxon>
        <taxon>Magnoliopsida</taxon>
        <taxon>eudicotyledons</taxon>
        <taxon>Gunneridae</taxon>
        <taxon>Pentapetalae</taxon>
        <taxon>asterids</taxon>
        <taxon>lamiids</taxon>
        <taxon>Lamiales</taxon>
        <taxon>Pedaliaceae</taxon>
        <taxon>Sesamum</taxon>
    </lineage>
</organism>
<dbReference type="Pfam" id="PF10551">
    <property type="entry name" value="MULE"/>
    <property type="match status" value="1"/>
</dbReference>
<evidence type="ECO:0000256" key="1">
    <source>
        <dbReference type="ARBA" id="ARBA00022578"/>
    </source>
</evidence>
<protein>
    <recommendedName>
        <fullName evidence="8">Transposase</fullName>
    </recommendedName>
</protein>
<evidence type="ECO:0000256" key="3">
    <source>
        <dbReference type="ARBA" id="ARBA00023172"/>
    </source>
</evidence>
<evidence type="ECO:0008006" key="8">
    <source>
        <dbReference type="Google" id="ProtNLM"/>
    </source>
</evidence>
<sequence>METDTEIGNDDESNSGYESDDVVITDNDMDEHRISDAEANEPNYSVFNPVEMYDPSLELGMIFSSKKEFKKAVQSHAIKNRRSVRFTKNDSFRVYAVCSGEGCQWTIHANKLKNELTFQINLYKDEHTCPQVFNVKNMKTSWLTERFLQDFKSDPKRNVKGWRVDIMNKLKCHVSRDQAYRAKRQALKKLEGSPEHQFSKLWDYAEELRKTNPGSTVILGVNDENGENRFEKFYVCFSAMKQGFLAGCRPILGVDGCHLKGPHGGILLTAVGVDPNNNLYPVAYAVVQRESKDTWEWFLTVLKQDLNIQRDEEFTFMSDKQKGLIQAFISVFPNSAHRFCVRHLHNNFKTAGFRGLAYKNALWKAARASTPGEFKLRMEELRQLDQTAFDWFNDKRASEWSKSHFTEIPKCDILLNNCCESFNANIMDARDKPILTMLEWIREYLMRRLQENRDKAARKWTDGLCPKIQKILQK</sequence>
<gene>
    <name evidence="7" type="ORF">Sradi_2234700</name>
</gene>
<name>A0AAW2T389_SESRA</name>
<dbReference type="InterPro" id="IPR001207">
    <property type="entry name" value="Transposase_mutator"/>
</dbReference>